<dbReference type="SUPFAM" id="SSF51569">
    <property type="entry name" value="Aldolase"/>
    <property type="match status" value="1"/>
</dbReference>
<keyword evidence="1" id="KW-0963">Cytoplasm</keyword>
<evidence type="ECO:0000256" key="3">
    <source>
        <dbReference type="NCBIfam" id="TIGR00126"/>
    </source>
</evidence>
<dbReference type="GO" id="GO:0005737">
    <property type="term" value="C:cytoplasm"/>
    <property type="evidence" value="ECO:0007669"/>
    <property type="project" value="InterPro"/>
</dbReference>
<dbReference type="Gene3D" id="3.20.20.70">
    <property type="entry name" value="Aldolase class I"/>
    <property type="match status" value="1"/>
</dbReference>
<organism evidence="4 5">
    <name type="scientific">Lysinibacillus sphaericus (strain C3-41)</name>
    <dbReference type="NCBI Taxonomy" id="444177"/>
    <lineage>
        <taxon>Bacteria</taxon>
        <taxon>Bacillati</taxon>
        <taxon>Bacillota</taxon>
        <taxon>Bacilli</taxon>
        <taxon>Bacillales</taxon>
        <taxon>Bacillaceae</taxon>
        <taxon>Lysinibacillus</taxon>
    </lineage>
</organism>
<proteinExistence type="predicted"/>
<dbReference type="InterPro" id="IPR002915">
    <property type="entry name" value="DeoC/FbaB/LacD_aldolase"/>
</dbReference>
<dbReference type="SMART" id="SM01133">
    <property type="entry name" value="DeoC"/>
    <property type="match status" value="1"/>
</dbReference>
<dbReference type="EnsemblBacteria" id="ACA38130">
    <property type="protein sequence ID" value="ACA38130"/>
    <property type="gene ID" value="Bsph_0506"/>
</dbReference>
<dbReference type="AlphaFoldDB" id="B1HWH3"/>
<dbReference type="EC" id="4.1.2.4" evidence="3"/>
<dbReference type="EMBL" id="CP000817">
    <property type="protein sequence ID" value="ACA38130.1"/>
    <property type="molecule type" value="Genomic_DNA"/>
</dbReference>
<evidence type="ECO:0000313" key="4">
    <source>
        <dbReference type="EMBL" id="ACA38130.1"/>
    </source>
</evidence>
<sequence length="123" mass="12976">MNIAELKNNKNNMLVEKEISMIVNAVQGKALVKVIIEACLLTDEEKIRACQIAVKAGADFLKTSTGFSLHGATAKDVAIMRQAVGPNVGVKASGGVSTMEDIKFMIDAGASRIGTSSAVKILR</sequence>
<dbReference type="PANTHER" id="PTHR10889">
    <property type="entry name" value="DEOXYRIBOSE-PHOSPHATE ALDOLASE"/>
    <property type="match status" value="1"/>
</dbReference>
<dbReference type="Pfam" id="PF01791">
    <property type="entry name" value="DeoC"/>
    <property type="match status" value="1"/>
</dbReference>
<dbReference type="KEGG" id="lsp:Bsph_0506"/>
<dbReference type="GO" id="GO:0016052">
    <property type="term" value="P:carbohydrate catabolic process"/>
    <property type="evidence" value="ECO:0007669"/>
    <property type="project" value="TreeGrafter"/>
</dbReference>
<evidence type="ECO:0000256" key="1">
    <source>
        <dbReference type="ARBA" id="ARBA00022490"/>
    </source>
</evidence>
<dbReference type="InterPro" id="IPR013785">
    <property type="entry name" value="Aldolase_TIM"/>
</dbReference>
<dbReference type="Proteomes" id="UP000002164">
    <property type="component" value="Chromosome"/>
</dbReference>
<keyword evidence="2" id="KW-0704">Schiff base</keyword>
<dbReference type="GO" id="GO:0004139">
    <property type="term" value="F:deoxyribose-phosphate aldolase activity"/>
    <property type="evidence" value="ECO:0007669"/>
    <property type="project" value="UniProtKB-UniRule"/>
</dbReference>
<reference evidence="4 5" key="1">
    <citation type="journal article" date="2008" name="J. Bacteriol.">
        <title>Complete genome sequence of the mosquitocidal bacterium Bacillus sphaericus C3-41 and comparison with those of closely related Bacillus species.</title>
        <authorList>
            <person name="Hu X."/>
            <person name="Fan W."/>
            <person name="Han B."/>
            <person name="Liu H."/>
            <person name="Zheng D."/>
            <person name="Li Q."/>
            <person name="Dong W."/>
            <person name="Yan J."/>
            <person name="Gao M."/>
            <person name="Berry C."/>
            <person name="Yuan Z."/>
        </authorList>
    </citation>
    <scope>NUCLEOTIDE SEQUENCE [LARGE SCALE GENOMIC DNA]</scope>
    <source>
        <strain evidence="4 5">C3-41</strain>
    </source>
</reference>
<evidence type="ECO:0000313" key="5">
    <source>
        <dbReference type="Proteomes" id="UP000002164"/>
    </source>
</evidence>
<dbReference type="PANTHER" id="PTHR10889:SF1">
    <property type="entry name" value="DEOXYRIBOSE-PHOSPHATE ALDOLASE"/>
    <property type="match status" value="1"/>
</dbReference>
<protein>
    <recommendedName>
        <fullName evidence="3">Deoxyribose-phosphate aldolase</fullName>
        <ecNumber evidence="3">4.1.2.4</ecNumber>
    </recommendedName>
</protein>
<accession>B1HWH3</accession>
<keyword evidence="4" id="KW-0456">Lyase</keyword>
<name>B1HWH3_LYSSC</name>
<dbReference type="NCBIfam" id="TIGR00126">
    <property type="entry name" value="deoC"/>
    <property type="match status" value="1"/>
</dbReference>
<dbReference type="InterPro" id="IPR011343">
    <property type="entry name" value="DeoC"/>
</dbReference>
<gene>
    <name evidence="4" type="ordered locus">Bsph_0506</name>
</gene>
<dbReference type="HOGENOM" id="CLU_053595_1_0_9"/>
<evidence type="ECO:0000256" key="2">
    <source>
        <dbReference type="ARBA" id="ARBA00023270"/>
    </source>
</evidence>
<dbReference type="GO" id="GO:0009264">
    <property type="term" value="P:deoxyribonucleotide catabolic process"/>
    <property type="evidence" value="ECO:0007669"/>
    <property type="project" value="UniProtKB-UniRule"/>
</dbReference>